<evidence type="ECO:0000313" key="9">
    <source>
        <dbReference type="Proteomes" id="UP000462055"/>
    </source>
</evidence>
<dbReference type="PRINTS" id="PR00359">
    <property type="entry name" value="BP450"/>
</dbReference>
<proteinExistence type="inferred from homology"/>
<dbReference type="PROSITE" id="PS00086">
    <property type="entry name" value="CYTOCHROME_P450"/>
    <property type="match status" value="1"/>
</dbReference>
<dbReference type="Pfam" id="PF00067">
    <property type="entry name" value="p450"/>
    <property type="match status" value="2"/>
</dbReference>
<dbReference type="SUPFAM" id="SSF48264">
    <property type="entry name" value="Cytochrome P450"/>
    <property type="match status" value="1"/>
</dbReference>
<gene>
    <name evidence="8" type="ORF">F8568_021640</name>
</gene>
<evidence type="ECO:0000256" key="4">
    <source>
        <dbReference type="ARBA" id="ARBA00023002"/>
    </source>
</evidence>
<evidence type="ECO:0000256" key="3">
    <source>
        <dbReference type="ARBA" id="ARBA00022723"/>
    </source>
</evidence>
<keyword evidence="2 7" id="KW-0349">Heme</keyword>
<dbReference type="Gene3D" id="1.10.630.10">
    <property type="entry name" value="Cytochrome P450"/>
    <property type="match status" value="1"/>
</dbReference>
<dbReference type="InterPro" id="IPR002397">
    <property type="entry name" value="Cyt_P450_B"/>
</dbReference>
<organism evidence="8 9">
    <name type="scientific">Actinomadura physcomitrii</name>
    <dbReference type="NCBI Taxonomy" id="2650748"/>
    <lineage>
        <taxon>Bacteria</taxon>
        <taxon>Bacillati</taxon>
        <taxon>Actinomycetota</taxon>
        <taxon>Actinomycetes</taxon>
        <taxon>Streptosporangiales</taxon>
        <taxon>Thermomonosporaceae</taxon>
        <taxon>Actinomadura</taxon>
    </lineage>
</organism>
<dbReference type="Proteomes" id="UP000462055">
    <property type="component" value="Unassembled WGS sequence"/>
</dbReference>
<evidence type="ECO:0000256" key="6">
    <source>
        <dbReference type="ARBA" id="ARBA00023033"/>
    </source>
</evidence>
<dbReference type="PRINTS" id="PR00385">
    <property type="entry name" value="P450"/>
</dbReference>
<evidence type="ECO:0000256" key="1">
    <source>
        <dbReference type="ARBA" id="ARBA00010617"/>
    </source>
</evidence>
<comment type="caution">
    <text evidence="8">The sequence shown here is derived from an EMBL/GenBank/DDBJ whole genome shotgun (WGS) entry which is preliminary data.</text>
</comment>
<keyword evidence="5 7" id="KW-0408">Iron</keyword>
<dbReference type="InterPro" id="IPR036396">
    <property type="entry name" value="Cyt_P450_sf"/>
</dbReference>
<evidence type="ECO:0000256" key="7">
    <source>
        <dbReference type="RuleBase" id="RU000461"/>
    </source>
</evidence>
<dbReference type="InterPro" id="IPR017972">
    <property type="entry name" value="Cyt_P450_CS"/>
</dbReference>
<keyword evidence="3 7" id="KW-0479">Metal-binding</keyword>
<evidence type="ECO:0000313" key="8">
    <source>
        <dbReference type="EMBL" id="MWA02932.1"/>
    </source>
</evidence>
<dbReference type="GO" id="GO:0005506">
    <property type="term" value="F:iron ion binding"/>
    <property type="evidence" value="ECO:0007669"/>
    <property type="project" value="InterPro"/>
</dbReference>
<dbReference type="InterPro" id="IPR001128">
    <property type="entry name" value="Cyt_P450"/>
</dbReference>
<evidence type="ECO:0000256" key="5">
    <source>
        <dbReference type="ARBA" id="ARBA00023004"/>
    </source>
</evidence>
<dbReference type="FunFam" id="1.10.630.10:FF:000018">
    <property type="entry name" value="Cytochrome P450 monooxygenase"/>
    <property type="match status" value="1"/>
</dbReference>
<dbReference type="PANTHER" id="PTHR46696:SF6">
    <property type="entry name" value="P450, PUTATIVE (EUROFUNG)-RELATED"/>
    <property type="match status" value="1"/>
</dbReference>
<keyword evidence="6 7" id="KW-0503">Monooxygenase</keyword>
<dbReference type="GO" id="GO:0020037">
    <property type="term" value="F:heme binding"/>
    <property type="evidence" value="ECO:0007669"/>
    <property type="project" value="InterPro"/>
</dbReference>
<comment type="similarity">
    <text evidence="1 7">Belongs to the cytochrome P450 family.</text>
</comment>
<keyword evidence="9" id="KW-1185">Reference proteome</keyword>
<sequence length="404" mass="44229">MPPTVSVNFYAPEVIADPWPHFAQIREAGPVVYNEALSVWHVHRHADVTRCLTDTGHLSSTVMKESAPWIADSMIANDPPDHHRLRNPLQSAFTKRGLARWEPRVTALIDDLFARFAAKVAGGGRVDLVDDFIWHIPSVVIAEMMGVPPEKRAAFHAWSEDIVTGVGGGTTDVSDLGRQKLARAQEASRLIREFLAEEIARRRSRPADDLLGQAVAANDGGAMTDDELIQTAVLLLIAGNDTTAKLLAQCAVKLFQFPGQRDLLVEDPGLIPAAIEEVLRLEQLSLSVPRSVVNGPITIAGQVIPDGASVWLMTGTANRDPDVFPDADVLDVRRSRSAAHFGFGHGAHLCLGANLARMEVRIGLERILSRYPRYDVRGFEFSESWSVRGPVRIDFAPEPTAVMV</sequence>
<accession>A0A6I4MAX6</accession>
<name>A0A6I4MAX6_9ACTN</name>
<dbReference type="RefSeq" id="WP_151595565.1">
    <property type="nucleotide sequence ID" value="NZ_WBMS02000016.1"/>
</dbReference>
<dbReference type="CDD" id="cd20625">
    <property type="entry name" value="CYP164-like"/>
    <property type="match status" value="1"/>
</dbReference>
<dbReference type="GO" id="GO:0004497">
    <property type="term" value="F:monooxygenase activity"/>
    <property type="evidence" value="ECO:0007669"/>
    <property type="project" value="UniProtKB-KW"/>
</dbReference>
<reference evidence="8" key="1">
    <citation type="submission" date="2019-12" db="EMBL/GenBank/DDBJ databases">
        <title>Actinomadura physcomitrii sp. nov., a novel actinomycete isolated from moss [Physcomitrium sphaericum (Ludw) Fuernr].</title>
        <authorList>
            <person name="Zhuang X."/>
        </authorList>
    </citation>
    <scope>NUCLEOTIDE SEQUENCE [LARGE SCALE GENOMIC DNA]</scope>
    <source>
        <strain evidence="8">LD22</strain>
    </source>
</reference>
<dbReference type="EMBL" id="WBMS02000016">
    <property type="protein sequence ID" value="MWA02932.1"/>
    <property type="molecule type" value="Genomic_DNA"/>
</dbReference>
<dbReference type="PANTHER" id="PTHR46696">
    <property type="entry name" value="P450, PUTATIVE (EUROFUNG)-RELATED"/>
    <property type="match status" value="1"/>
</dbReference>
<dbReference type="AlphaFoldDB" id="A0A6I4MAX6"/>
<keyword evidence="4 7" id="KW-0560">Oxidoreductase</keyword>
<dbReference type="GO" id="GO:0016705">
    <property type="term" value="F:oxidoreductase activity, acting on paired donors, with incorporation or reduction of molecular oxygen"/>
    <property type="evidence" value="ECO:0007669"/>
    <property type="project" value="InterPro"/>
</dbReference>
<evidence type="ECO:0000256" key="2">
    <source>
        <dbReference type="ARBA" id="ARBA00022617"/>
    </source>
</evidence>
<protein>
    <submittedName>
        <fullName evidence="8">Cytochrome P450</fullName>
    </submittedName>
</protein>